<comment type="caution">
    <text evidence="1">The sequence shown here is derived from an EMBL/GenBank/DDBJ whole genome shotgun (WGS) entry which is preliminary data.</text>
</comment>
<gene>
    <name evidence="1" type="ORF">WKR92_06990</name>
</gene>
<protein>
    <submittedName>
        <fullName evidence="1">GNAT family N-acetyltransferase</fullName>
    </submittedName>
</protein>
<name>A0ABV5CDE8_9SPHI</name>
<dbReference type="Gene3D" id="3.40.630.30">
    <property type="match status" value="1"/>
</dbReference>
<keyword evidence="2" id="KW-1185">Reference proteome</keyword>
<sequence length="230" mass="26414">MNLSDFVVIPATEQHIKYAEQICDEMAESAKARGTGIARRKPEYVSQKMREGKAVIALTREDSLWAGFCYIETFSHGEYVANSGLIVNPEYRNVGLAKAIKKRIFNLSREKYPKSKIFGLTTGFAVMKINSDLGYEPVPYSELTQDEEFWKGCQSCVNYDVLQSKGRKNCLCTAMLWDPAEKEKEIRLKIEEKARARERLKQITKKSSLLKRLGIKLRRSTKMIFTMILH</sequence>
<dbReference type="EMBL" id="JBBVGT010000002">
    <property type="protein sequence ID" value="MFB5945573.1"/>
    <property type="molecule type" value="Genomic_DNA"/>
</dbReference>
<evidence type="ECO:0000313" key="1">
    <source>
        <dbReference type="EMBL" id="MFB5945573.1"/>
    </source>
</evidence>
<dbReference type="RefSeq" id="WP_375557109.1">
    <property type="nucleotide sequence ID" value="NZ_JBBVGT010000002.1"/>
</dbReference>
<proteinExistence type="predicted"/>
<evidence type="ECO:0000313" key="2">
    <source>
        <dbReference type="Proteomes" id="UP001580928"/>
    </source>
</evidence>
<dbReference type="Proteomes" id="UP001580928">
    <property type="component" value="Unassembled WGS sequence"/>
</dbReference>
<organism evidence="1 2">
    <name type="scientific">Albibacterium profundi</name>
    <dbReference type="NCBI Taxonomy" id="3134906"/>
    <lineage>
        <taxon>Bacteria</taxon>
        <taxon>Pseudomonadati</taxon>
        <taxon>Bacteroidota</taxon>
        <taxon>Sphingobacteriia</taxon>
        <taxon>Sphingobacteriales</taxon>
        <taxon>Sphingobacteriaceae</taxon>
        <taxon>Albibacterium</taxon>
    </lineage>
</organism>
<dbReference type="InterPro" id="IPR016181">
    <property type="entry name" value="Acyl_CoA_acyltransferase"/>
</dbReference>
<reference evidence="1 2" key="1">
    <citation type="submission" date="2024-04" db="EMBL/GenBank/DDBJ databases">
        <title>Albibacterium profundi sp. nov., isolated from sediment of the Challenger Deep of Mariana Trench.</title>
        <authorList>
            <person name="Wang Y."/>
        </authorList>
    </citation>
    <scope>NUCLEOTIDE SEQUENCE [LARGE SCALE GENOMIC DNA]</scope>
    <source>
        <strain evidence="1 2">RHL897</strain>
    </source>
</reference>
<dbReference type="SUPFAM" id="SSF55729">
    <property type="entry name" value="Acyl-CoA N-acyltransferases (Nat)"/>
    <property type="match status" value="1"/>
</dbReference>
<accession>A0ABV5CDE8</accession>